<keyword evidence="2" id="KW-0472">Membrane</keyword>
<dbReference type="Proteomes" id="UP000799750">
    <property type="component" value="Unassembled WGS sequence"/>
</dbReference>
<dbReference type="EMBL" id="MU004181">
    <property type="protein sequence ID" value="KAF2502266.1"/>
    <property type="molecule type" value="Genomic_DNA"/>
</dbReference>
<evidence type="ECO:0000313" key="4">
    <source>
        <dbReference type="Proteomes" id="UP000799750"/>
    </source>
</evidence>
<organism evidence="3 4">
    <name type="scientific">Lophium mytilinum</name>
    <dbReference type="NCBI Taxonomy" id="390894"/>
    <lineage>
        <taxon>Eukaryota</taxon>
        <taxon>Fungi</taxon>
        <taxon>Dikarya</taxon>
        <taxon>Ascomycota</taxon>
        <taxon>Pezizomycotina</taxon>
        <taxon>Dothideomycetes</taxon>
        <taxon>Pleosporomycetidae</taxon>
        <taxon>Mytilinidiales</taxon>
        <taxon>Mytilinidiaceae</taxon>
        <taxon>Lophium</taxon>
    </lineage>
</organism>
<feature type="region of interest" description="Disordered" evidence="1">
    <location>
        <begin position="36"/>
        <end position="60"/>
    </location>
</feature>
<dbReference type="AlphaFoldDB" id="A0A6A6RD07"/>
<feature type="transmembrane region" description="Helical" evidence="2">
    <location>
        <begin position="177"/>
        <end position="200"/>
    </location>
</feature>
<evidence type="ECO:0000313" key="3">
    <source>
        <dbReference type="EMBL" id="KAF2502266.1"/>
    </source>
</evidence>
<keyword evidence="2" id="KW-0812">Transmembrane</keyword>
<dbReference type="PANTHER" id="PTHR37576">
    <property type="entry name" value="DEFECT AT LOW TEMPERATURE PROTEIN 1"/>
    <property type="match status" value="1"/>
</dbReference>
<dbReference type="Pfam" id="PF11374">
    <property type="entry name" value="DUF3176"/>
    <property type="match status" value="1"/>
</dbReference>
<evidence type="ECO:0000256" key="1">
    <source>
        <dbReference type="SAM" id="MobiDB-lite"/>
    </source>
</evidence>
<feature type="transmembrane region" description="Helical" evidence="2">
    <location>
        <begin position="220"/>
        <end position="241"/>
    </location>
</feature>
<dbReference type="InterPro" id="IPR021514">
    <property type="entry name" value="DUF3176"/>
</dbReference>
<keyword evidence="2" id="KW-1133">Transmembrane helix</keyword>
<name>A0A6A6RD07_9PEZI</name>
<protein>
    <submittedName>
        <fullName evidence="3">Uncharacterized protein</fullName>
    </submittedName>
</protein>
<proteinExistence type="predicted"/>
<feature type="transmembrane region" description="Helical" evidence="2">
    <location>
        <begin position="657"/>
        <end position="676"/>
    </location>
</feature>
<accession>A0A6A6RD07</accession>
<sequence length="755" mass="81624">MEYGMNYLGVSKKPDDDAVSMLSSHAAPAQYEAYHPSFSRDSIEDDSTASPYQPSPLVSHANFSARPSVRSARSLSQPSPVLVAQIPLTPQQHGSSTQGAEASLFESRAVLNRPYEEPVAYQNVTPFRPAQEHGPKPDYEAIAYNAHDTRPPSYGSQHIRRPRRVMDSWRPGHLMRFPVWGISALLGVIAFTGASLGVLLASDGDLVSTWQVNNVQPSVYLSAFSLIMDSLAAFAFAEGLVVRFWTQAMRGVFISVLYDIFESGWLSGALRCALRLRFNMVAVACLLAAVSTTRGPLFQRASTVTNDLLSTSGTIDVQMASAPLIDYFESSTTDEQISGSFTPELSALVRNFSAGFPFPYESPGCGDSCTATVKGIGFNVTCTTNEVSFDLASLPDSCKSCTTKACRSQCKILAAQDYNFNFFSVGYNASDDQSLTLSTTFKTEPNCAGTIQTHICSLTQGTVAYPITITNNTISRQHLYENLTNPTSSESFNTTDSLDPKFISKYWPTIFSALFPPTAVNVSIREDFAAQVYTKCATSPSGAWAEPSINASSCSGSTTPSFLQDLSTRYATPSLAASGNAAGDLCNATFRDPMPDLVDTLQELAFRISLAMARANATVFLPGMSAAQVDDARKGWLQSVAYHGWESATVFHTNGTYVALGVIVSLLGVLATLPLYNQWWELGRKMSLNPLEVGRAFGAPVLEGLDGNAGAARVVAERGDAVVRYGVVERYGAEKKLRFEAAGSTRAPWRNEVFG</sequence>
<keyword evidence="4" id="KW-1185">Reference proteome</keyword>
<evidence type="ECO:0000256" key="2">
    <source>
        <dbReference type="SAM" id="Phobius"/>
    </source>
</evidence>
<reference evidence="3" key="1">
    <citation type="journal article" date="2020" name="Stud. Mycol.">
        <title>101 Dothideomycetes genomes: a test case for predicting lifestyles and emergence of pathogens.</title>
        <authorList>
            <person name="Haridas S."/>
            <person name="Albert R."/>
            <person name="Binder M."/>
            <person name="Bloem J."/>
            <person name="Labutti K."/>
            <person name="Salamov A."/>
            <person name="Andreopoulos B."/>
            <person name="Baker S."/>
            <person name="Barry K."/>
            <person name="Bills G."/>
            <person name="Bluhm B."/>
            <person name="Cannon C."/>
            <person name="Castanera R."/>
            <person name="Culley D."/>
            <person name="Daum C."/>
            <person name="Ezra D."/>
            <person name="Gonzalez J."/>
            <person name="Henrissat B."/>
            <person name="Kuo A."/>
            <person name="Liang C."/>
            <person name="Lipzen A."/>
            <person name="Lutzoni F."/>
            <person name="Magnuson J."/>
            <person name="Mondo S."/>
            <person name="Nolan M."/>
            <person name="Ohm R."/>
            <person name="Pangilinan J."/>
            <person name="Park H.-J."/>
            <person name="Ramirez L."/>
            <person name="Alfaro M."/>
            <person name="Sun H."/>
            <person name="Tritt A."/>
            <person name="Yoshinaga Y."/>
            <person name="Zwiers L.-H."/>
            <person name="Turgeon B."/>
            <person name="Goodwin S."/>
            <person name="Spatafora J."/>
            <person name="Crous P."/>
            <person name="Grigoriev I."/>
        </authorList>
    </citation>
    <scope>NUCLEOTIDE SEQUENCE</scope>
    <source>
        <strain evidence="3">CBS 269.34</strain>
    </source>
</reference>
<dbReference type="OrthoDB" id="5357734at2759"/>
<dbReference type="PANTHER" id="PTHR37576:SF2">
    <property type="entry name" value="DEFECT AT LOW TEMPERATURE PROTEIN 1"/>
    <property type="match status" value="1"/>
</dbReference>
<gene>
    <name evidence="3" type="ORF">BU16DRAFT_611952</name>
</gene>